<accession>A0A2A4GYM0</accession>
<dbReference type="Proteomes" id="UP000218335">
    <property type="component" value="Unassembled WGS sequence"/>
</dbReference>
<evidence type="ECO:0000313" key="2">
    <source>
        <dbReference type="Proteomes" id="UP000218335"/>
    </source>
</evidence>
<proteinExistence type="predicted"/>
<gene>
    <name evidence="1" type="ORF">B5C08_05045</name>
</gene>
<evidence type="ECO:0000313" key="1">
    <source>
        <dbReference type="EMBL" id="PCF55830.1"/>
    </source>
</evidence>
<dbReference type="EMBL" id="MWUU01000005">
    <property type="protein sequence ID" value="PCF55830.1"/>
    <property type="molecule type" value="Genomic_DNA"/>
</dbReference>
<reference evidence="1 2" key="1">
    <citation type="journal article" date="2017" name="PLoS ONE">
        <title>Development of a real-time PCR for detection of Staphylococcus pseudintermedius using a novel automated comparison of whole-genome sequences.</title>
        <authorList>
            <person name="Verstappen K.M."/>
            <person name="Huijbregts L."/>
            <person name="Spaninks M."/>
            <person name="Wagenaar J.A."/>
            <person name="Fluit A.C."/>
            <person name="Duim B."/>
        </authorList>
    </citation>
    <scope>NUCLEOTIDE SEQUENCE [LARGE SCALE GENOMIC DNA]</scope>
    <source>
        <strain evidence="1 2">215070706401-1</strain>
    </source>
</reference>
<sequence>MTAKTLPRFTPLTFIPHSPYMTMMLKFIHWKSSIMTAKMLTRFTPLTFITHSPYMTMTLKFIHWKSNIRTAKTPQELHAHLHNTLSLHDNDAEIHTLEKQHHDCKNAPETPEGSDVAENPIWLPSSVHLNLAKFS</sequence>
<comment type="caution">
    <text evidence="1">The sequence shown here is derived from an EMBL/GenBank/DDBJ whole genome shotgun (WGS) entry which is preliminary data.</text>
</comment>
<name>A0A2A4GYM0_9STAP</name>
<protein>
    <submittedName>
        <fullName evidence="1">Uncharacterized protein</fullName>
    </submittedName>
</protein>
<organism evidence="1 2">
    <name type="scientific">Staphylococcus delphini</name>
    <dbReference type="NCBI Taxonomy" id="53344"/>
    <lineage>
        <taxon>Bacteria</taxon>
        <taxon>Bacillati</taxon>
        <taxon>Bacillota</taxon>
        <taxon>Bacilli</taxon>
        <taxon>Bacillales</taxon>
        <taxon>Staphylococcaceae</taxon>
        <taxon>Staphylococcus</taxon>
        <taxon>Staphylococcus intermedius group</taxon>
    </lineage>
</organism>
<dbReference type="AlphaFoldDB" id="A0A2A4GYM0"/>